<dbReference type="InterPro" id="IPR037215">
    <property type="entry name" value="GUN4-like_sf"/>
</dbReference>
<protein>
    <submittedName>
        <fullName evidence="2">GUN4 domain-containing protein</fullName>
    </submittedName>
</protein>
<dbReference type="EMBL" id="JACJTU010000007">
    <property type="protein sequence ID" value="MBD2734153.1"/>
    <property type="molecule type" value="Genomic_DNA"/>
</dbReference>
<name>A0ABR8K742_9NOSO</name>
<dbReference type="Pfam" id="PF05419">
    <property type="entry name" value="GUN4"/>
    <property type="match status" value="1"/>
</dbReference>
<dbReference type="InterPro" id="IPR020568">
    <property type="entry name" value="Ribosomal_Su5_D2-typ_SF"/>
</dbReference>
<reference evidence="2 3" key="1">
    <citation type="journal article" date="2020" name="ISME J.">
        <title>Comparative genomics reveals insights into cyanobacterial evolution and habitat adaptation.</title>
        <authorList>
            <person name="Chen M.Y."/>
            <person name="Teng W.K."/>
            <person name="Zhao L."/>
            <person name="Hu C.X."/>
            <person name="Zhou Y.K."/>
            <person name="Han B.P."/>
            <person name="Song L.R."/>
            <person name="Shu W.S."/>
        </authorList>
    </citation>
    <scope>NUCLEOTIDE SEQUENCE [LARGE SCALE GENOMIC DNA]</scope>
    <source>
        <strain evidence="2 3">FACHB-159</strain>
    </source>
</reference>
<evidence type="ECO:0000313" key="3">
    <source>
        <dbReference type="Proteomes" id="UP000637383"/>
    </source>
</evidence>
<feature type="domain" description="GUN4-like" evidence="1">
    <location>
        <begin position="170"/>
        <end position="308"/>
    </location>
</feature>
<dbReference type="InterPro" id="IPR008629">
    <property type="entry name" value="GUN4-like"/>
</dbReference>
<dbReference type="SUPFAM" id="SSF54211">
    <property type="entry name" value="Ribosomal protein S5 domain 2-like"/>
    <property type="match status" value="1"/>
</dbReference>
<dbReference type="Gene3D" id="3.30.230.10">
    <property type="match status" value="1"/>
</dbReference>
<dbReference type="SUPFAM" id="SSF140869">
    <property type="entry name" value="GUN4-like"/>
    <property type="match status" value="1"/>
</dbReference>
<comment type="caution">
    <text evidence="2">The sequence shown here is derived from an EMBL/GenBank/DDBJ whole genome shotgun (WGS) entry which is preliminary data.</text>
</comment>
<dbReference type="PANTHER" id="PTHR34800">
    <property type="entry name" value="TETRAPYRROLE-BINDING PROTEIN, CHLOROPLASTIC"/>
    <property type="match status" value="1"/>
</dbReference>
<evidence type="ECO:0000259" key="1">
    <source>
        <dbReference type="Pfam" id="PF05419"/>
    </source>
</evidence>
<gene>
    <name evidence="2" type="ORF">H6H03_09515</name>
</gene>
<sequence>MQRYPLIHKSKNPINLPQIQTPVVGEGKVIRIDGNGYGHVIVQLEPNFDADGCFMLWSVTENSTLNDNANYLLTTRFLEDVYQGLCEAIASDSNKFASIKYVPFPYENTNVRIIGGSEHSIDSRPYSYRTAAYLALEQAVSKVLGFKLPEPPLKGKIELDLPPHEPIIENSKYHNLQTSLRQKNWRVADDLTRRMIFELSGGEYYSPDDTYWLSLNWAMKIPEADLQTIDRLWTTYSRGHFGLSIHKQIFLECGGQLGDGSEQQAWECFGDCVGWRLSNQRWIWLEDAKFDLSAPRGHLPCLEWWGQGIKQDIMKLLLSGNL</sequence>
<accession>A0ABR8K742</accession>
<dbReference type="Gene3D" id="1.25.40.620">
    <property type="match status" value="1"/>
</dbReference>
<dbReference type="Proteomes" id="UP000637383">
    <property type="component" value="Unassembled WGS sequence"/>
</dbReference>
<dbReference type="CDD" id="cd16383">
    <property type="entry name" value="GUN4"/>
    <property type="match status" value="1"/>
</dbReference>
<evidence type="ECO:0000313" key="2">
    <source>
        <dbReference type="EMBL" id="MBD2734153.1"/>
    </source>
</evidence>
<dbReference type="InterPro" id="IPR014721">
    <property type="entry name" value="Ribsml_uS5_D2-typ_fold_subgr"/>
</dbReference>
<dbReference type="PANTHER" id="PTHR34800:SF1">
    <property type="entry name" value="TETRAPYRROLE-BINDING PROTEIN, CHLOROPLASTIC"/>
    <property type="match status" value="1"/>
</dbReference>
<dbReference type="Gene3D" id="1.10.10.1770">
    <property type="entry name" value="Gun4-like"/>
    <property type="match status" value="1"/>
</dbReference>
<dbReference type="RefSeq" id="WP_190954868.1">
    <property type="nucleotide sequence ID" value="NZ_JACJTU010000007.1"/>
</dbReference>
<keyword evidence="3" id="KW-1185">Reference proteome</keyword>
<organism evidence="2 3">
    <name type="scientific">Nostoc paludosum FACHB-159</name>
    <dbReference type="NCBI Taxonomy" id="2692908"/>
    <lineage>
        <taxon>Bacteria</taxon>
        <taxon>Bacillati</taxon>
        <taxon>Cyanobacteriota</taxon>
        <taxon>Cyanophyceae</taxon>
        <taxon>Nostocales</taxon>
        <taxon>Nostocaceae</taxon>
        <taxon>Nostoc</taxon>
    </lineage>
</organism>
<proteinExistence type="predicted"/>